<evidence type="ECO:0000313" key="8">
    <source>
        <dbReference type="Proteomes" id="UP000756921"/>
    </source>
</evidence>
<dbReference type="Proteomes" id="UP000756921">
    <property type="component" value="Unassembled WGS sequence"/>
</dbReference>
<dbReference type="PANTHER" id="PTHR23235">
    <property type="entry name" value="KRUEPPEL-LIKE TRANSCRIPTION FACTOR"/>
    <property type="match status" value="1"/>
</dbReference>
<dbReference type="GO" id="GO:0000978">
    <property type="term" value="F:RNA polymerase II cis-regulatory region sequence-specific DNA binding"/>
    <property type="evidence" value="ECO:0007669"/>
    <property type="project" value="TreeGrafter"/>
</dbReference>
<keyword evidence="8" id="KW-1185">Reference proteome</keyword>
<evidence type="ECO:0000256" key="3">
    <source>
        <dbReference type="ARBA" id="ARBA00022833"/>
    </source>
</evidence>
<dbReference type="SUPFAM" id="SSF57667">
    <property type="entry name" value="beta-beta-alpha zinc fingers"/>
    <property type="match status" value="1"/>
</dbReference>
<evidence type="ECO:0000313" key="7">
    <source>
        <dbReference type="EMBL" id="KAF9737657.1"/>
    </source>
</evidence>
<evidence type="ECO:0000256" key="2">
    <source>
        <dbReference type="ARBA" id="ARBA00022771"/>
    </source>
</evidence>
<evidence type="ECO:0000256" key="1">
    <source>
        <dbReference type="ARBA" id="ARBA00022723"/>
    </source>
</evidence>
<dbReference type="PANTHER" id="PTHR23235:SF120">
    <property type="entry name" value="KRUPPEL-LIKE FACTOR 15"/>
    <property type="match status" value="1"/>
</dbReference>
<reference evidence="7" key="1">
    <citation type="journal article" date="2020" name="Mol. Plant Microbe Interact.">
        <title>Genome Sequence of the Biocontrol Agent Coniothyrium minitans strain Conio (IMI 134523).</title>
        <authorList>
            <person name="Patel D."/>
            <person name="Shittu T.A."/>
            <person name="Baroncelli R."/>
            <person name="Muthumeenakshi S."/>
            <person name="Osborne T.H."/>
            <person name="Janganan T.K."/>
            <person name="Sreenivasaprasad S."/>
        </authorList>
    </citation>
    <scope>NUCLEOTIDE SEQUENCE</scope>
    <source>
        <strain evidence="7">Conio</strain>
    </source>
</reference>
<dbReference type="PROSITE" id="PS00028">
    <property type="entry name" value="ZINC_FINGER_C2H2_1"/>
    <property type="match status" value="1"/>
</dbReference>
<feature type="compositionally biased region" description="Acidic residues" evidence="5">
    <location>
        <begin position="114"/>
        <end position="124"/>
    </location>
</feature>
<dbReference type="InterPro" id="IPR036236">
    <property type="entry name" value="Znf_C2H2_sf"/>
</dbReference>
<proteinExistence type="predicted"/>
<dbReference type="Gene3D" id="3.30.160.60">
    <property type="entry name" value="Classic Zinc Finger"/>
    <property type="match status" value="1"/>
</dbReference>
<name>A0A9P6GKY7_9PLEO</name>
<keyword evidence="1" id="KW-0479">Metal-binding</keyword>
<accession>A0A9P6GKY7</accession>
<dbReference type="SMART" id="SM00355">
    <property type="entry name" value="ZnF_C2H2"/>
    <property type="match status" value="2"/>
</dbReference>
<evidence type="ECO:0000259" key="6">
    <source>
        <dbReference type="PROSITE" id="PS50157"/>
    </source>
</evidence>
<feature type="domain" description="C2H2-type" evidence="6">
    <location>
        <begin position="169"/>
        <end position="198"/>
    </location>
</feature>
<feature type="region of interest" description="Disordered" evidence="5">
    <location>
        <begin position="1"/>
        <end position="97"/>
    </location>
</feature>
<comment type="caution">
    <text evidence="7">The sequence shown here is derived from an EMBL/GenBank/DDBJ whole genome shotgun (WGS) entry which is preliminary data.</text>
</comment>
<dbReference type="OrthoDB" id="10018191at2759"/>
<dbReference type="PROSITE" id="PS50157">
    <property type="entry name" value="ZINC_FINGER_C2H2_2"/>
    <property type="match status" value="1"/>
</dbReference>
<feature type="compositionally biased region" description="Acidic residues" evidence="5">
    <location>
        <begin position="28"/>
        <end position="41"/>
    </location>
</feature>
<dbReference type="GO" id="GO:0000981">
    <property type="term" value="F:DNA-binding transcription factor activity, RNA polymerase II-specific"/>
    <property type="evidence" value="ECO:0007669"/>
    <property type="project" value="TreeGrafter"/>
</dbReference>
<protein>
    <submittedName>
        <fullName evidence="7">Ste12-like transcription factor</fullName>
    </submittedName>
</protein>
<dbReference type="GO" id="GO:0008270">
    <property type="term" value="F:zinc ion binding"/>
    <property type="evidence" value="ECO:0007669"/>
    <property type="project" value="UniProtKB-KW"/>
</dbReference>
<sequence>MSAAQSRFVRMSALADTGTKKDSAMDIWELDDDNDLDDSPTDLESYGAKLSNLPANFENDDNELSDMPTDLESDDGKINNLPTDLDSDDGKPKTTKRTHRVRNFQTKQVYIDADFGEENEEGDQSDVHEESGDEWNPSVGGANSTCKATRKYTKKNASKTKKTAKTAPLACNWPGCDAHLTRMDHLRRHIATHTDGKPFRCPTAFCGYGAKRRDNLAAHLKLQHNFSAAAAREIAAIAAEAASDEIRSLARAVEATIKAAASDSDTELDQDVAVGSKRKNKDRGQSATHSKKRARV</sequence>
<dbReference type="EMBL" id="WJXW01000004">
    <property type="protein sequence ID" value="KAF9737657.1"/>
    <property type="molecule type" value="Genomic_DNA"/>
</dbReference>
<organism evidence="7 8">
    <name type="scientific">Paraphaeosphaeria minitans</name>
    <dbReference type="NCBI Taxonomy" id="565426"/>
    <lineage>
        <taxon>Eukaryota</taxon>
        <taxon>Fungi</taxon>
        <taxon>Dikarya</taxon>
        <taxon>Ascomycota</taxon>
        <taxon>Pezizomycotina</taxon>
        <taxon>Dothideomycetes</taxon>
        <taxon>Pleosporomycetidae</taxon>
        <taxon>Pleosporales</taxon>
        <taxon>Massarineae</taxon>
        <taxon>Didymosphaeriaceae</taxon>
        <taxon>Paraphaeosphaeria</taxon>
    </lineage>
</organism>
<keyword evidence="2 4" id="KW-0863">Zinc-finger</keyword>
<keyword evidence="3" id="KW-0862">Zinc</keyword>
<feature type="region of interest" description="Disordered" evidence="5">
    <location>
        <begin position="114"/>
        <end position="147"/>
    </location>
</feature>
<dbReference type="AlphaFoldDB" id="A0A9P6GKY7"/>
<feature type="compositionally biased region" description="Acidic residues" evidence="5">
    <location>
        <begin position="58"/>
        <end position="73"/>
    </location>
</feature>
<feature type="region of interest" description="Disordered" evidence="5">
    <location>
        <begin position="259"/>
        <end position="296"/>
    </location>
</feature>
<evidence type="ECO:0000256" key="4">
    <source>
        <dbReference type="PROSITE-ProRule" id="PRU00042"/>
    </source>
</evidence>
<dbReference type="InterPro" id="IPR013087">
    <property type="entry name" value="Znf_C2H2_type"/>
</dbReference>
<gene>
    <name evidence="7" type="ORF">PMIN01_05436</name>
</gene>
<evidence type="ECO:0000256" key="5">
    <source>
        <dbReference type="SAM" id="MobiDB-lite"/>
    </source>
</evidence>